<gene>
    <name evidence="1" type="ORF">FNK824_LOCUS40347</name>
</gene>
<evidence type="ECO:0000313" key="2">
    <source>
        <dbReference type="Proteomes" id="UP000663874"/>
    </source>
</evidence>
<protein>
    <submittedName>
        <fullName evidence="1">Uncharacterized protein</fullName>
    </submittedName>
</protein>
<proteinExistence type="predicted"/>
<evidence type="ECO:0000313" key="1">
    <source>
        <dbReference type="EMBL" id="CAF4293183.1"/>
    </source>
</evidence>
<sequence>MGKEEDRMTVVTPDTG</sequence>
<organism evidence="1 2">
    <name type="scientific">Rotaria sordida</name>
    <dbReference type="NCBI Taxonomy" id="392033"/>
    <lineage>
        <taxon>Eukaryota</taxon>
        <taxon>Metazoa</taxon>
        <taxon>Spiralia</taxon>
        <taxon>Gnathifera</taxon>
        <taxon>Rotifera</taxon>
        <taxon>Eurotatoria</taxon>
        <taxon>Bdelloidea</taxon>
        <taxon>Philodinida</taxon>
        <taxon>Philodinidae</taxon>
        <taxon>Rotaria</taxon>
    </lineage>
</organism>
<dbReference type="Proteomes" id="UP000663874">
    <property type="component" value="Unassembled WGS sequence"/>
</dbReference>
<feature type="non-terminal residue" evidence="1">
    <location>
        <position position="16"/>
    </location>
</feature>
<comment type="caution">
    <text evidence="1">The sequence shown here is derived from an EMBL/GenBank/DDBJ whole genome shotgun (WGS) entry which is preliminary data.</text>
</comment>
<dbReference type="AlphaFoldDB" id="A0A820HJ86"/>
<dbReference type="EMBL" id="CAJOBE010031493">
    <property type="protein sequence ID" value="CAF4293183.1"/>
    <property type="molecule type" value="Genomic_DNA"/>
</dbReference>
<reference evidence="1" key="1">
    <citation type="submission" date="2021-02" db="EMBL/GenBank/DDBJ databases">
        <authorList>
            <person name="Nowell W R."/>
        </authorList>
    </citation>
    <scope>NUCLEOTIDE SEQUENCE</scope>
</reference>
<accession>A0A820HJ86</accession>
<name>A0A820HJ86_9BILA</name>